<dbReference type="EMBL" id="BEYQ01000005">
    <property type="protein sequence ID" value="GBD52781.1"/>
    <property type="molecule type" value="Genomic_DNA"/>
</dbReference>
<dbReference type="Proteomes" id="UP000236321">
    <property type="component" value="Unassembled WGS sequence"/>
</dbReference>
<gene>
    <name evidence="1" type="ORF">BGM30_18740</name>
</gene>
<name>A0A2H6BRJ6_MICAE</name>
<sequence>MVDKQLKTVIWIGASKKELLEFPEEVIDEVGYILYRVQNNQNHPNIKALKGFNGVFEIVSDYQTDTYRTVYAIKLSNAIFILHAFQKKSKSGIKTPKQNVNLIKERLKKAQEIAKEQQ</sequence>
<proteinExistence type="predicted"/>
<comment type="caution">
    <text evidence="1">The sequence shown here is derived from an EMBL/GenBank/DDBJ whole genome shotgun (WGS) entry which is preliminary data.</text>
</comment>
<dbReference type="Pfam" id="PF05973">
    <property type="entry name" value="Gp49"/>
    <property type="match status" value="1"/>
</dbReference>
<organism evidence="1 2">
    <name type="scientific">Microcystis aeruginosa NIES-298</name>
    <dbReference type="NCBI Taxonomy" id="449468"/>
    <lineage>
        <taxon>Bacteria</taxon>
        <taxon>Bacillati</taxon>
        <taxon>Cyanobacteriota</taxon>
        <taxon>Cyanophyceae</taxon>
        <taxon>Oscillatoriophycideae</taxon>
        <taxon>Chroococcales</taxon>
        <taxon>Microcystaceae</taxon>
        <taxon>Microcystis</taxon>
    </lineage>
</organism>
<accession>A0A2H6BRJ6</accession>
<evidence type="ECO:0000313" key="1">
    <source>
        <dbReference type="EMBL" id="GBD52781.1"/>
    </source>
</evidence>
<evidence type="ECO:0000313" key="2">
    <source>
        <dbReference type="Proteomes" id="UP000236321"/>
    </source>
</evidence>
<reference evidence="2" key="1">
    <citation type="submission" date="2017-12" db="EMBL/GenBank/DDBJ databases">
        <title>Improved Draft Genome Sequence of Microcystis aeruginosa NIES-298, a Microcystin-Producing Cyanobacterium from Lake Kasumigaura, Japan.</title>
        <authorList>
            <person name="Yamaguchi H."/>
            <person name="Suzuki S."/>
            <person name="Kawachi M."/>
        </authorList>
    </citation>
    <scope>NUCLEOTIDE SEQUENCE [LARGE SCALE GENOMIC DNA]</scope>
    <source>
        <strain evidence="2">NIES-298</strain>
    </source>
</reference>
<dbReference type="InterPro" id="IPR009241">
    <property type="entry name" value="HigB-like"/>
</dbReference>
<protein>
    <submittedName>
        <fullName evidence="1">Uncharacterized protein</fullName>
    </submittedName>
</protein>
<dbReference type="AlphaFoldDB" id="A0A2H6BRJ6"/>
<dbReference type="RefSeq" id="WP_002738001.1">
    <property type="nucleotide sequence ID" value="NZ_BEIU01000010.1"/>
</dbReference>